<organism evidence="1 2">
    <name type="scientific">[Candida] arabinofermentans NRRL YB-2248</name>
    <dbReference type="NCBI Taxonomy" id="983967"/>
    <lineage>
        <taxon>Eukaryota</taxon>
        <taxon>Fungi</taxon>
        <taxon>Dikarya</taxon>
        <taxon>Ascomycota</taxon>
        <taxon>Saccharomycotina</taxon>
        <taxon>Pichiomycetes</taxon>
        <taxon>Pichiales</taxon>
        <taxon>Pichiaceae</taxon>
        <taxon>Ogataea</taxon>
        <taxon>Ogataea/Candida clade</taxon>
    </lineage>
</organism>
<dbReference type="EMBL" id="KV453850">
    <property type="protein sequence ID" value="ODV86339.1"/>
    <property type="molecule type" value="Genomic_DNA"/>
</dbReference>
<evidence type="ECO:0000313" key="1">
    <source>
        <dbReference type="EMBL" id="ODV86339.1"/>
    </source>
</evidence>
<dbReference type="Proteomes" id="UP000094801">
    <property type="component" value="Unassembled WGS sequence"/>
</dbReference>
<evidence type="ECO:0000313" key="2">
    <source>
        <dbReference type="Proteomes" id="UP000094801"/>
    </source>
</evidence>
<gene>
    <name evidence="1" type="ORF">CANARDRAFT_27570</name>
</gene>
<sequence>MDLRFQGQQQSIDLHMLTWGKNLNLLAQTKFRFIVTHWPTKNKNEHQEPRDCLPQTIN</sequence>
<protein>
    <submittedName>
        <fullName evidence="1">Uncharacterized protein</fullName>
    </submittedName>
</protein>
<proteinExistence type="predicted"/>
<dbReference type="AlphaFoldDB" id="A0A1E4T3K6"/>
<name>A0A1E4T3K6_9ASCO</name>
<keyword evidence="2" id="KW-1185">Reference proteome</keyword>
<reference evidence="2" key="1">
    <citation type="submission" date="2016-04" db="EMBL/GenBank/DDBJ databases">
        <title>Comparative genomics of biotechnologically important yeasts.</title>
        <authorList>
            <consortium name="DOE Joint Genome Institute"/>
            <person name="Riley R."/>
            <person name="Haridas S."/>
            <person name="Wolfe K.H."/>
            <person name="Lopes M.R."/>
            <person name="Hittinger C.T."/>
            <person name="Goker M."/>
            <person name="Salamov A."/>
            <person name="Wisecaver J."/>
            <person name="Long T.M."/>
            <person name="Aerts A.L."/>
            <person name="Barry K."/>
            <person name="Choi C."/>
            <person name="Clum A."/>
            <person name="Coughlan A.Y."/>
            <person name="Deshpande S."/>
            <person name="Douglass A.P."/>
            <person name="Hanson S.J."/>
            <person name="Klenk H.-P."/>
            <person name="Labutti K."/>
            <person name="Lapidus A."/>
            <person name="Lindquist E."/>
            <person name="Lipzen A."/>
            <person name="Meier-Kolthoff J.P."/>
            <person name="Ohm R.A."/>
            <person name="Otillar R.P."/>
            <person name="Pangilinan J."/>
            <person name="Peng Y."/>
            <person name="Rokas A."/>
            <person name="Rosa C.A."/>
            <person name="Scheuner C."/>
            <person name="Sibirny A.A."/>
            <person name="Slot J.C."/>
            <person name="Stielow J.B."/>
            <person name="Sun H."/>
            <person name="Kurtzman C.P."/>
            <person name="Blackwell M."/>
            <person name="Grigoriev I.V."/>
            <person name="Jeffries T.W."/>
        </authorList>
    </citation>
    <scope>NUCLEOTIDE SEQUENCE [LARGE SCALE GENOMIC DNA]</scope>
    <source>
        <strain evidence="2">NRRL YB-2248</strain>
    </source>
</reference>
<accession>A0A1E4T3K6</accession>